<evidence type="ECO:0000313" key="4">
    <source>
        <dbReference type="Proteomes" id="UP000495940"/>
    </source>
</evidence>
<dbReference type="KEGG" id="shaw:CEB94_22215"/>
<sequence>MPHPAPDGAYLIELRDTLLRAPVEIVPLEALRITGSPRRTVEDPAHSRKLADTGAGLPPLFVHRPSMTVIDGIHRLRAAQMRGRPTIAVRFFDGSAEDGRLLAVALNVTHGLPLTLGERTAAAERILASRPHWSDRFVAEIAGVSSGKAAEIRRRLLGAPAPDAKRVGRDGRARAVDPKRGRELAAALLRQHPGASLRHIAKQAGVSPTTVAAVRDRIARGDDVTVASGPARGVGTASAGTGVSSAEIRPTPPPAEIRPTSPPADAGQPADAGEIHRLLRRDPSLRFNEAGRTVLRLLDAGAAVTRDKDAIVASVPPHCMSAVAQLAEAYAKSWQLFATEIQSMGSAGMV</sequence>
<organism evidence="3 4">
    <name type="scientific">Streptomyces hawaiiensis</name>
    <dbReference type="NCBI Taxonomy" id="67305"/>
    <lineage>
        <taxon>Bacteria</taxon>
        <taxon>Bacillati</taxon>
        <taxon>Actinomycetota</taxon>
        <taxon>Actinomycetes</taxon>
        <taxon>Kitasatosporales</taxon>
        <taxon>Streptomycetaceae</taxon>
        <taxon>Streptomyces</taxon>
    </lineage>
</organism>
<proteinExistence type="predicted"/>
<dbReference type="AlphaFoldDB" id="A0A6G5RH98"/>
<dbReference type="RefSeq" id="WP_175433833.1">
    <property type="nucleotide sequence ID" value="NZ_CP021978.1"/>
</dbReference>
<evidence type="ECO:0000313" key="3">
    <source>
        <dbReference type="EMBL" id="QCD57254.1"/>
    </source>
</evidence>
<protein>
    <recommendedName>
        <fullName evidence="2">ParB-like N-terminal domain-containing protein</fullName>
    </recommendedName>
</protein>
<feature type="domain" description="ParB-like N-terminal" evidence="2">
    <location>
        <begin position="24"/>
        <end position="108"/>
    </location>
</feature>
<dbReference type="Proteomes" id="UP000495940">
    <property type="component" value="Chromosome"/>
</dbReference>
<name>A0A6G5RH98_9ACTN</name>
<dbReference type="SMART" id="SM00470">
    <property type="entry name" value="ParB"/>
    <property type="match status" value="1"/>
</dbReference>
<dbReference type="InterPro" id="IPR036086">
    <property type="entry name" value="ParB/Sulfiredoxin_sf"/>
</dbReference>
<dbReference type="InterPro" id="IPR003115">
    <property type="entry name" value="ParB_N"/>
</dbReference>
<dbReference type="SUPFAM" id="SSF110849">
    <property type="entry name" value="ParB/Sulfiredoxin"/>
    <property type="match status" value="1"/>
</dbReference>
<gene>
    <name evidence="3" type="ORF">CEB94_22215</name>
</gene>
<keyword evidence="4" id="KW-1185">Reference proteome</keyword>
<accession>A0A6G5RH98</accession>
<evidence type="ECO:0000259" key="2">
    <source>
        <dbReference type="SMART" id="SM00470"/>
    </source>
</evidence>
<reference evidence="3 4" key="1">
    <citation type="submission" date="2017-06" db="EMBL/GenBank/DDBJ databases">
        <title>Complete Genome Sequence of Streptomyces hawaiiensis NRRL 15010 and insights into acyldepsipeptides biosynthesis.</title>
        <authorList>
            <person name="Mariita R.M."/>
            <person name="Sello J.K."/>
        </authorList>
    </citation>
    <scope>NUCLEOTIDE SEQUENCE [LARGE SCALE GENOMIC DNA]</scope>
    <source>
        <strain evidence="3 4">ATCC 12236</strain>
    </source>
</reference>
<dbReference type="EMBL" id="CP021978">
    <property type="protein sequence ID" value="QCD57254.1"/>
    <property type="molecule type" value="Genomic_DNA"/>
</dbReference>
<evidence type="ECO:0000256" key="1">
    <source>
        <dbReference type="SAM" id="MobiDB-lite"/>
    </source>
</evidence>
<feature type="compositionally biased region" description="Pro residues" evidence="1">
    <location>
        <begin position="250"/>
        <end position="262"/>
    </location>
</feature>
<feature type="region of interest" description="Disordered" evidence="1">
    <location>
        <begin position="229"/>
        <end position="270"/>
    </location>
</feature>